<dbReference type="EMBL" id="CM023470">
    <property type="protein sequence ID" value="KAH7980891.1"/>
    <property type="molecule type" value="Genomic_DNA"/>
</dbReference>
<accession>A0ACB8E2Y1</accession>
<comment type="caution">
    <text evidence="1">The sequence shown here is derived from an EMBL/GenBank/DDBJ whole genome shotgun (WGS) entry which is preliminary data.</text>
</comment>
<proteinExistence type="predicted"/>
<dbReference type="Proteomes" id="UP000821865">
    <property type="component" value="Chromosome 1"/>
</dbReference>
<name>A0ACB8E2Y1_DERSI</name>
<protein>
    <submittedName>
        <fullName evidence="1">Uncharacterized protein</fullName>
    </submittedName>
</protein>
<organism evidence="1 2">
    <name type="scientific">Dermacentor silvarum</name>
    <name type="common">Tick</name>
    <dbReference type="NCBI Taxonomy" id="543639"/>
    <lineage>
        <taxon>Eukaryota</taxon>
        <taxon>Metazoa</taxon>
        <taxon>Ecdysozoa</taxon>
        <taxon>Arthropoda</taxon>
        <taxon>Chelicerata</taxon>
        <taxon>Arachnida</taxon>
        <taxon>Acari</taxon>
        <taxon>Parasitiformes</taxon>
        <taxon>Ixodida</taxon>
        <taxon>Ixodoidea</taxon>
        <taxon>Ixodidae</taxon>
        <taxon>Rhipicephalinae</taxon>
        <taxon>Dermacentor</taxon>
    </lineage>
</organism>
<evidence type="ECO:0000313" key="1">
    <source>
        <dbReference type="EMBL" id="KAH7980891.1"/>
    </source>
</evidence>
<reference evidence="1" key="1">
    <citation type="submission" date="2020-05" db="EMBL/GenBank/DDBJ databases">
        <title>Large-scale comparative analyses of tick genomes elucidate their genetic diversity and vector capacities.</title>
        <authorList>
            <person name="Jia N."/>
            <person name="Wang J."/>
            <person name="Shi W."/>
            <person name="Du L."/>
            <person name="Sun Y."/>
            <person name="Zhan W."/>
            <person name="Jiang J."/>
            <person name="Wang Q."/>
            <person name="Zhang B."/>
            <person name="Ji P."/>
            <person name="Sakyi L.B."/>
            <person name="Cui X."/>
            <person name="Yuan T."/>
            <person name="Jiang B."/>
            <person name="Yang W."/>
            <person name="Lam T.T.-Y."/>
            <person name="Chang Q."/>
            <person name="Ding S."/>
            <person name="Wang X."/>
            <person name="Zhu J."/>
            <person name="Ruan X."/>
            <person name="Zhao L."/>
            <person name="Wei J."/>
            <person name="Que T."/>
            <person name="Du C."/>
            <person name="Cheng J."/>
            <person name="Dai P."/>
            <person name="Han X."/>
            <person name="Huang E."/>
            <person name="Gao Y."/>
            <person name="Liu J."/>
            <person name="Shao H."/>
            <person name="Ye R."/>
            <person name="Li L."/>
            <person name="Wei W."/>
            <person name="Wang X."/>
            <person name="Wang C."/>
            <person name="Yang T."/>
            <person name="Huo Q."/>
            <person name="Li W."/>
            <person name="Guo W."/>
            <person name="Chen H."/>
            <person name="Zhou L."/>
            <person name="Ni X."/>
            <person name="Tian J."/>
            <person name="Zhou Y."/>
            <person name="Sheng Y."/>
            <person name="Liu T."/>
            <person name="Pan Y."/>
            <person name="Xia L."/>
            <person name="Li J."/>
            <person name="Zhao F."/>
            <person name="Cao W."/>
        </authorList>
    </citation>
    <scope>NUCLEOTIDE SEQUENCE</scope>
    <source>
        <strain evidence="1">Dsil-2018</strain>
    </source>
</reference>
<evidence type="ECO:0000313" key="2">
    <source>
        <dbReference type="Proteomes" id="UP000821865"/>
    </source>
</evidence>
<sequence>MKFDLLLWTQLSLCIGVAFCSARITDRDRIRPLGRDGESVSQAFPIVMWHGLGDSCCNPLSLGGFKNFLEQSIPGVYVNSLRIGTNMIDEIGNSYFMNTNAQVEEACNIIANDSKLSGGYNALGFSQGGQFLRAVAQRCPEPPMRNLISLGGQHQGVYGLPRCPGESSALCEYARKLLDIGAYWDVVQNHLVPAQYWQDPFDRHTYIAKSIFLSDINNERVKNETYKANLLKLNNLVLVLFENDTVVDPKATSWFGYYAEHDDKTIVPLRDQKIYTEDWIGLKELDQSGRLHFLSTLGDHLQFKDEWFTENIIKQYLL</sequence>
<gene>
    <name evidence="1" type="ORF">HPB49_019792</name>
</gene>
<keyword evidence="2" id="KW-1185">Reference proteome</keyword>